<dbReference type="PANTHER" id="PTHR40660:SF1">
    <property type="entry name" value="5'-PHOSPHATE OXIDASE PUTATIVE DOMAIN-CONTAINING PROTEIN-RELATED"/>
    <property type="match status" value="1"/>
</dbReference>
<dbReference type="OrthoDB" id="329702at2"/>
<evidence type="ECO:0000313" key="3">
    <source>
        <dbReference type="EMBL" id="GEO84262.1"/>
    </source>
</evidence>
<dbReference type="InterPro" id="IPR003018">
    <property type="entry name" value="GAF"/>
</dbReference>
<sequence length="449" mass="49727">MIRLSTIRDAFEGVIPSVIATTDQEGMPNVSYLSHVYYIDDGHVALSNQFFSKTAANVQANGLATVMVVDGRTGQQYILDLAFECSETQGEIFERITTHLDLMSVEQGMAGIMKLKAVDLYRVEDCRAVPAANPLELPQPEGQDLRDHLDLTRQLAAKLATATNVEHLLDHALEGLERLFGFTHSMVLVPDDERMQLTTIASRGYDRFGFGSEVPVGGGVIGMAAATRRPVRISDLRRSRRYVHAVGAASGISGSDPLPLPALAAPLSQLAIPMVAQDRLAGVLFVESEQSFAFRHRDEEALAILAGHLALAITLAGQERDRPDSEVEDEPSTTETMTPLPGTLRIRFYPRDGSIFVDNDYLIRGVPGRLLKHFIEEHAASGRQEFLNREIRRDRSLQLPDVKDNLETRLILLRRRLEEKGGPIRITRADRGRIRLHLQGTPELTIVSD</sequence>
<dbReference type="InterPro" id="IPR012349">
    <property type="entry name" value="Split_barrel_FMN-bd"/>
</dbReference>
<feature type="region of interest" description="Disordered" evidence="1">
    <location>
        <begin position="320"/>
        <end position="340"/>
    </location>
</feature>
<evidence type="ECO:0000313" key="4">
    <source>
        <dbReference type="Proteomes" id="UP000321717"/>
    </source>
</evidence>
<name>A0A512HFM9_9HYPH</name>
<dbReference type="SUPFAM" id="SSF50475">
    <property type="entry name" value="FMN-binding split barrel"/>
    <property type="match status" value="1"/>
</dbReference>
<dbReference type="RefSeq" id="WP_147179045.1">
    <property type="nucleotide sequence ID" value="NZ_BJZP01000004.1"/>
</dbReference>
<dbReference type="AlphaFoldDB" id="A0A512HFM9"/>
<organism evidence="3 4">
    <name type="scientific">Ciceribacter naphthalenivorans</name>
    <dbReference type="NCBI Taxonomy" id="1118451"/>
    <lineage>
        <taxon>Bacteria</taxon>
        <taxon>Pseudomonadati</taxon>
        <taxon>Pseudomonadota</taxon>
        <taxon>Alphaproteobacteria</taxon>
        <taxon>Hyphomicrobiales</taxon>
        <taxon>Rhizobiaceae</taxon>
        <taxon>Ciceribacter</taxon>
    </lineage>
</organism>
<dbReference type="SUPFAM" id="SSF55781">
    <property type="entry name" value="GAF domain-like"/>
    <property type="match status" value="1"/>
</dbReference>
<accession>A0A512HFM9</accession>
<dbReference type="InterPro" id="IPR029016">
    <property type="entry name" value="GAF-like_dom_sf"/>
</dbReference>
<gene>
    <name evidence="3" type="ORF">RNA01_11940</name>
</gene>
<dbReference type="Gene3D" id="2.30.110.10">
    <property type="entry name" value="Electron Transport, Fmn-binding Protein, Chain A"/>
    <property type="match status" value="1"/>
</dbReference>
<proteinExistence type="predicted"/>
<dbReference type="Proteomes" id="UP000321717">
    <property type="component" value="Unassembled WGS sequence"/>
</dbReference>
<dbReference type="Gene3D" id="3.30.450.40">
    <property type="match status" value="1"/>
</dbReference>
<dbReference type="InterPro" id="IPR011576">
    <property type="entry name" value="Pyridox_Oxase_N"/>
</dbReference>
<protein>
    <recommendedName>
        <fullName evidence="2">GAF domain-containing protein</fullName>
    </recommendedName>
</protein>
<keyword evidence="4" id="KW-1185">Reference proteome</keyword>
<dbReference type="PANTHER" id="PTHR40660">
    <property type="entry name" value="5'-PHOSPHATE OXIDASE PUTATIVE DOMAIN-CONTAINING PROTEIN-RELATED"/>
    <property type="match status" value="1"/>
</dbReference>
<feature type="domain" description="GAF" evidence="2">
    <location>
        <begin position="164"/>
        <end position="323"/>
    </location>
</feature>
<evidence type="ECO:0000259" key="2">
    <source>
        <dbReference type="SMART" id="SM00065"/>
    </source>
</evidence>
<dbReference type="EMBL" id="BJZP01000004">
    <property type="protein sequence ID" value="GEO84262.1"/>
    <property type="molecule type" value="Genomic_DNA"/>
</dbReference>
<comment type="caution">
    <text evidence="3">The sequence shown here is derived from an EMBL/GenBank/DDBJ whole genome shotgun (WGS) entry which is preliminary data.</text>
</comment>
<reference evidence="3 4" key="1">
    <citation type="submission" date="2019-07" db="EMBL/GenBank/DDBJ databases">
        <title>Whole genome shotgun sequence of Rhizobium naphthalenivorans NBRC 107585.</title>
        <authorList>
            <person name="Hosoyama A."/>
            <person name="Uohara A."/>
            <person name="Ohji S."/>
            <person name="Ichikawa N."/>
        </authorList>
    </citation>
    <scope>NUCLEOTIDE SEQUENCE [LARGE SCALE GENOMIC DNA]</scope>
    <source>
        <strain evidence="3 4">NBRC 107585</strain>
    </source>
</reference>
<dbReference type="Pfam" id="PF13185">
    <property type="entry name" value="GAF_2"/>
    <property type="match status" value="1"/>
</dbReference>
<dbReference type="Pfam" id="PF01243">
    <property type="entry name" value="PNPOx_N"/>
    <property type="match status" value="1"/>
</dbReference>
<evidence type="ECO:0000256" key="1">
    <source>
        <dbReference type="SAM" id="MobiDB-lite"/>
    </source>
</evidence>
<dbReference type="SMART" id="SM00065">
    <property type="entry name" value="GAF"/>
    <property type="match status" value="1"/>
</dbReference>